<dbReference type="AlphaFoldDB" id="A0A125BNW6"/>
<comment type="caution">
    <text evidence="1">The sequence shown here is derived from an EMBL/GenBank/DDBJ whole genome shotgun (WGS) entry which is preliminary data.</text>
</comment>
<dbReference type="EMBL" id="LPEQ01000109">
    <property type="protein sequence ID" value="KVV41440.1"/>
    <property type="molecule type" value="Genomic_DNA"/>
</dbReference>
<accession>A0A125BNW6</accession>
<name>A0A125BNW6_9BURK</name>
<dbReference type="SUPFAM" id="SSF53187">
    <property type="entry name" value="Zn-dependent exopeptidases"/>
    <property type="match status" value="1"/>
</dbReference>
<dbReference type="Proteomes" id="UP000062317">
    <property type="component" value="Unassembled WGS sequence"/>
</dbReference>
<protein>
    <submittedName>
        <fullName evidence="1">Uncharacterized protein</fullName>
    </submittedName>
</protein>
<gene>
    <name evidence="1" type="ORF">WT27_11870</name>
</gene>
<proteinExistence type="predicted"/>
<sequence length="123" mass="12884">MRGRDRAVAGTLAEIGVKHVAMHWSGIGDFARKASHFSGALIVLVGCLSVIEAPSLLKDYGYPVETGIAGTGVVDTLRLGASARSIGIRADMDALPIDELNTFGHKSLIPGRAISLRCGVRDA</sequence>
<evidence type="ECO:0000313" key="2">
    <source>
        <dbReference type="Proteomes" id="UP000062317"/>
    </source>
</evidence>
<evidence type="ECO:0000313" key="1">
    <source>
        <dbReference type="EMBL" id="KVV41440.1"/>
    </source>
</evidence>
<dbReference type="Gene3D" id="3.40.630.10">
    <property type="entry name" value="Zn peptidases"/>
    <property type="match status" value="1"/>
</dbReference>
<keyword evidence="2" id="KW-1185">Reference proteome</keyword>
<organism evidence="1 2">
    <name type="scientific">Burkholderia territorii</name>
    <dbReference type="NCBI Taxonomy" id="1503055"/>
    <lineage>
        <taxon>Bacteria</taxon>
        <taxon>Pseudomonadati</taxon>
        <taxon>Pseudomonadota</taxon>
        <taxon>Betaproteobacteria</taxon>
        <taxon>Burkholderiales</taxon>
        <taxon>Burkholderiaceae</taxon>
        <taxon>Burkholderia</taxon>
        <taxon>Burkholderia cepacia complex</taxon>
    </lineage>
</organism>
<reference evidence="1 2" key="1">
    <citation type="submission" date="2015-11" db="EMBL/GenBank/DDBJ databases">
        <title>Expanding the genomic diversity of Burkholderia species for the development of highly accurate diagnostics.</title>
        <authorList>
            <person name="Sahl J."/>
            <person name="Keim P."/>
            <person name="Wagner D."/>
        </authorList>
    </citation>
    <scope>NUCLEOTIDE SEQUENCE [LARGE SCALE GENOMIC DNA]</scope>
    <source>
        <strain evidence="1 2">MSMB1301WGS</strain>
    </source>
</reference>